<dbReference type="SUPFAM" id="SSF82171">
    <property type="entry name" value="DPP6 N-terminal domain-like"/>
    <property type="match status" value="1"/>
</dbReference>
<evidence type="ECO:0000256" key="3">
    <source>
        <dbReference type="SAM" id="SignalP"/>
    </source>
</evidence>
<dbReference type="GO" id="GO:0006508">
    <property type="term" value="P:proteolysis"/>
    <property type="evidence" value="ECO:0007669"/>
    <property type="project" value="InterPro"/>
</dbReference>
<dbReference type="PANTHER" id="PTHR42776">
    <property type="entry name" value="SERINE PEPTIDASE S9 FAMILY MEMBER"/>
    <property type="match status" value="1"/>
</dbReference>
<sequence length="972" mass="105329">MFGARATLALALACTLLPTVPRTAAAAALPPPLDYRAYDGWNAIRTPVLSDDGTHLAYALTPEDGDPTLVVRDLRSGAERREPRGNAPAFTADGRFVVFTHVAAKKDVDAAKKAKKPEAQQPKNGIGILDLQSAAGATIVDDVKIVAVPKDAGTTIAYRAEPSPSPSPSAAPAASASPAASPRPGASPAPSPSASASPAPKADKTKDPSAPVTIRDLATAKSVTAPNATDIAVSDDGRFIAYATETKDGRGDGLHVYDVARAATTDVLTGAGRYRKPAFARDGSSLAFLSDAASFAGDVPHDALYVVDLRATPLAARKAVDLGTPGLADGTAPSADRAPEFSRDGARVFLGTAAAPTPRPSGTPEPMKVDLWTWHDDVLQSQQKHDAEQERKRTYLAVYDVAAQRFAQLGSPALRDVEVNRNPAVALGKDYRAYRRSRSWTADDRADLYAVALADGGRRLLARGAQEGSLSPGGRYALLWEERSRHWAAIRTADGKRTMLATRAPIAFWNVDDDHPAPPPPYGTGGWIAGDRGVLLYDQYDIWLANPETGAATNLTRGAGRAARTVYSAVQPDREADAYALDTPLLLAQIDTRTYASGYARLPAGGGVPQSLFRADEIVQGTRTVFNDSLHRYTQPPLAARRADRYVFSRESFRRSRDLWATDASFAAPVQVTDANPQQKNYRWGTERLISYRACDGAPMRAILIVPDGLQKNRAAPLLTYFYETFTGTFHTYSTPAPGTSPNFARYVSRGYVMLLPDVKYVAGHPGRSALHCIMPAVDAAIATGYVDPKRLAIAGHSWAAYQINYLITQTHRFRAVEAGAAVDDMIGAYGGIRLESGNVRESQYERGQSRIGAPPWERPDLYLENSGLFGIRSVTTPYLTIHNELDGAVPQFEGIEYITAMRRLGKEAYLFSFDGEDHNLRGREAQKYWTVHLDEWFDYWLMGAPRPAWMDGVDYLHRGERNVHPLFGEPD</sequence>
<dbReference type="InterPro" id="IPR029058">
    <property type="entry name" value="AB_hydrolase_fold"/>
</dbReference>
<reference evidence="5 6" key="1">
    <citation type="journal article" date="2022" name="ISME Commun">
        <title>Vulcanimicrobium alpinus gen. nov. sp. nov., the first cultivated representative of the candidate phylum 'Eremiobacterota', is a metabolically versatile aerobic anoxygenic phototroph.</title>
        <authorList>
            <person name="Yabe S."/>
            <person name="Muto K."/>
            <person name="Abe K."/>
            <person name="Yokota A."/>
            <person name="Staudigel H."/>
            <person name="Tebo B.M."/>
        </authorList>
    </citation>
    <scope>NUCLEOTIDE SEQUENCE [LARGE SCALE GENOMIC DNA]</scope>
    <source>
        <strain evidence="5 6">WC8-2</strain>
    </source>
</reference>
<keyword evidence="3" id="KW-0732">Signal</keyword>
<dbReference type="PANTHER" id="PTHR42776:SF27">
    <property type="entry name" value="DIPEPTIDYL PEPTIDASE FAMILY MEMBER 6"/>
    <property type="match status" value="1"/>
</dbReference>
<feature type="domain" description="Peptidase S9 prolyl oligopeptidase catalytic" evidence="4">
    <location>
        <begin position="771"/>
        <end position="942"/>
    </location>
</feature>
<accession>A0AAN1XYQ3</accession>
<evidence type="ECO:0000256" key="1">
    <source>
        <dbReference type="ARBA" id="ARBA00022801"/>
    </source>
</evidence>
<organism evidence="5 6">
    <name type="scientific">Vulcanimicrobium alpinum</name>
    <dbReference type="NCBI Taxonomy" id="3016050"/>
    <lineage>
        <taxon>Bacteria</taxon>
        <taxon>Bacillati</taxon>
        <taxon>Vulcanimicrobiota</taxon>
        <taxon>Vulcanimicrobiia</taxon>
        <taxon>Vulcanimicrobiales</taxon>
        <taxon>Vulcanimicrobiaceae</taxon>
        <taxon>Vulcanimicrobium</taxon>
    </lineage>
</organism>
<feature type="compositionally biased region" description="Low complexity" evidence="2">
    <location>
        <begin position="170"/>
        <end position="184"/>
    </location>
</feature>
<keyword evidence="6" id="KW-1185">Reference proteome</keyword>
<dbReference type="EMBL" id="AP025523">
    <property type="protein sequence ID" value="BDE07375.1"/>
    <property type="molecule type" value="Genomic_DNA"/>
</dbReference>
<dbReference type="RefSeq" id="WP_317994971.1">
    <property type="nucleotide sequence ID" value="NZ_AP025523.1"/>
</dbReference>
<feature type="signal peptide" evidence="3">
    <location>
        <begin position="1"/>
        <end position="24"/>
    </location>
</feature>
<evidence type="ECO:0000313" key="5">
    <source>
        <dbReference type="EMBL" id="BDE07375.1"/>
    </source>
</evidence>
<evidence type="ECO:0000259" key="4">
    <source>
        <dbReference type="Pfam" id="PF00326"/>
    </source>
</evidence>
<evidence type="ECO:0000256" key="2">
    <source>
        <dbReference type="SAM" id="MobiDB-lite"/>
    </source>
</evidence>
<dbReference type="AlphaFoldDB" id="A0AAN1XYQ3"/>
<dbReference type="GO" id="GO:0004252">
    <property type="term" value="F:serine-type endopeptidase activity"/>
    <property type="evidence" value="ECO:0007669"/>
    <property type="project" value="TreeGrafter"/>
</dbReference>
<keyword evidence="1" id="KW-0378">Hydrolase</keyword>
<dbReference type="Gene3D" id="3.40.50.1820">
    <property type="entry name" value="alpha/beta hydrolase"/>
    <property type="match status" value="1"/>
</dbReference>
<dbReference type="Pfam" id="PF00326">
    <property type="entry name" value="Peptidase_S9"/>
    <property type="match status" value="1"/>
</dbReference>
<dbReference type="Proteomes" id="UP001317532">
    <property type="component" value="Chromosome"/>
</dbReference>
<evidence type="ECO:0000313" key="6">
    <source>
        <dbReference type="Proteomes" id="UP001317532"/>
    </source>
</evidence>
<gene>
    <name evidence="5" type="ORF">WPS_26510</name>
</gene>
<name>A0AAN1XYQ3_UNVUL</name>
<dbReference type="KEGG" id="vab:WPS_26510"/>
<dbReference type="InterPro" id="IPR011042">
    <property type="entry name" value="6-blade_b-propeller_TolB-like"/>
</dbReference>
<feature type="region of interest" description="Disordered" evidence="2">
    <location>
        <begin position="157"/>
        <end position="211"/>
    </location>
</feature>
<feature type="chain" id="PRO_5042915839" description="Peptidase S9 prolyl oligopeptidase catalytic domain-containing protein" evidence="3">
    <location>
        <begin position="25"/>
        <end position="972"/>
    </location>
</feature>
<proteinExistence type="predicted"/>
<protein>
    <recommendedName>
        <fullName evidence="4">Peptidase S9 prolyl oligopeptidase catalytic domain-containing protein</fullName>
    </recommendedName>
</protein>
<dbReference type="InterPro" id="IPR001375">
    <property type="entry name" value="Peptidase_S9_cat"/>
</dbReference>
<dbReference type="SUPFAM" id="SSF53474">
    <property type="entry name" value="alpha/beta-Hydrolases"/>
    <property type="match status" value="1"/>
</dbReference>
<dbReference type="Gene3D" id="2.120.10.30">
    <property type="entry name" value="TolB, C-terminal domain"/>
    <property type="match status" value="2"/>
</dbReference>